<accession>A0A8X6MEE1</accession>
<comment type="caution">
    <text evidence="2">The sequence shown here is derived from an EMBL/GenBank/DDBJ whole genome shotgun (WGS) entry which is preliminary data.</text>
</comment>
<gene>
    <name evidence="2" type="primary">AVEN_147448_1</name>
    <name evidence="2" type="ORF">TNIN_312331</name>
</gene>
<reference evidence="2" key="1">
    <citation type="submission" date="2020-08" db="EMBL/GenBank/DDBJ databases">
        <title>Multicomponent nature underlies the extraordinary mechanical properties of spider dragline silk.</title>
        <authorList>
            <person name="Kono N."/>
            <person name="Nakamura H."/>
            <person name="Mori M."/>
            <person name="Yoshida Y."/>
            <person name="Ohtoshi R."/>
            <person name="Malay A.D."/>
            <person name="Moran D.A.P."/>
            <person name="Tomita M."/>
            <person name="Numata K."/>
            <person name="Arakawa K."/>
        </authorList>
    </citation>
    <scope>NUCLEOTIDE SEQUENCE</scope>
</reference>
<evidence type="ECO:0000313" key="3">
    <source>
        <dbReference type="Proteomes" id="UP000886998"/>
    </source>
</evidence>
<evidence type="ECO:0000256" key="1">
    <source>
        <dbReference type="SAM" id="MobiDB-lite"/>
    </source>
</evidence>
<dbReference type="OrthoDB" id="6427979at2759"/>
<keyword evidence="3" id="KW-1185">Reference proteome</keyword>
<dbReference type="AlphaFoldDB" id="A0A8X6MEE1"/>
<sequence>MDDSEICHKDSTEEVISRILSDTDSSILSLSKSPKKYTRRKLVSESTPIRKTRKRNTRIHQAEPSTKAFSASWLCELTTQVDFLIDGITIASKLVGLCSGNRHNRTTSRECDTMLDEVTNIGDVDREEQNLQNFLNDVTSRGKNHCSSPQFQQKTAPLTANQTELLKKSMKQLLETANRIKSLIPTRCKEDGYEVPTLSALPTGTIETPPTQTDPIDTYVEYLQVYDRVSKSSSHISYLQKQSSPRNKFRSRNQACNRTRTVKAIHLSGDTNRIFDNQRVHHPFHCSSNDSSNGQIGRNLFSKNRSSYINTTIDQIEWSLPNADLEENGERQVYFAQREKSFEELVEESNQQIKAEENSSTDELTSELGRKQFSMRDYMSTMQQVLKRSPSTTKQEQVLRRPMQCFDFDDYYKKLINLRNTCKTISEPTVTDIPN</sequence>
<organism evidence="2 3">
    <name type="scientific">Trichonephila inaurata madagascariensis</name>
    <dbReference type="NCBI Taxonomy" id="2747483"/>
    <lineage>
        <taxon>Eukaryota</taxon>
        <taxon>Metazoa</taxon>
        <taxon>Ecdysozoa</taxon>
        <taxon>Arthropoda</taxon>
        <taxon>Chelicerata</taxon>
        <taxon>Arachnida</taxon>
        <taxon>Araneae</taxon>
        <taxon>Araneomorphae</taxon>
        <taxon>Entelegynae</taxon>
        <taxon>Araneoidea</taxon>
        <taxon>Nephilidae</taxon>
        <taxon>Trichonephila</taxon>
        <taxon>Trichonephila inaurata</taxon>
    </lineage>
</organism>
<dbReference type="Proteomes" id="UP000886998">
    <property type="component" value="Unassembled WGS sequence"/>
</dbReference>
<protein>
    <submittedName>
        <fullName evidence="2">Uncharacterized protein</fullName>
    </submittedName>
</protein>
<dbReference type="EMBL" id="BMAV01025923">
    <property type="protein sequence ID" value="GFS45955.1"/>
    <property type="molecule type" value="Genomic_DNA"/>
</dbReference>
<feature type="region of interest" description="Disordered" evidence="1">
    <location>
        <begin position="39"/>
        <end position="59"/>
    </location>
</feature>
<name>A0A8X6MEE1_9ARAC</name>
<evidence type="ECO:0000313" key="2">
    <source>
        <dbReference type="EMBL" id="GFS45955.1"/>
    </source>
</evidence>
<proteinExistence type="predicted"/>